<comment type="caution">
    <text evidence="7">The sequence shown here is derived from an EMBL/GenBank/DDBJ whole genome shotgun (WGS) entry which is preliminary data.</text>
</comment>
<dbReference type="Gene3D" id="3.40.50.1390">
    <property type="entry name" value="Resolvase, N-terminal catalytic domain"/>
    <property type="match status" value="1"/>
</dbReference>
<dbReference type="Pfam" id="PF13408">
    <property type="entry name" value="Zn_ribbon_recom"/>
    <property type="match status" value="1"/>
</dbReference>
<dbReference type="InterPro" id="IPR050639">
    <property type="entry name" value="SSR_resolvase"/>
</dbReference>
<dbReference type="SMART" id="SM00857">
    <property type="entry name" value="Resolvase"/>
    <property type="match status" value="1"/>
</dbReference>
<keyword evidence="1" id="KW-0238">DNA-binding</keyword>
<keyword evidence="3" id="KW-0175">Coiled coil</keyword>
<dbReference type="InterPro" id="IPR025827">
    <property type="entry name" value="Zn_ribbon_recom_dom"/>
</dbReference>
<protein>
    <submittedName>
        <fullName evidence="7">Recombinase family protein</fullName>
    </submittedName>
</protein>
<organism evidence="7 8">
    <name type="scientific">Saccharopolyspora taberi</name>
    <dbReference type="NCBI Taxonomy" id="60895"/>
    <lineage>
        <taxon>Bacteria</taxon>
        <taxon>Bacillati</taxon>
        <taxon>Actinomycetota</taxon>
        <taxon>Actinomycetes</taxon>
        <taxon>Pseudonocardiales</taxon>
        <taxon>Pseudonocardiaceae</taxon>
        <taxon>Saccharopolyspora</taxon>
    </lineage>
</organism>
<keyword evidence="8" id="KW-1185">Reference proteome</keyword>
<dbReference type="EMBL" id="BAAAUX010000024">
    <property type="protein sequence ID" value="GAA2813017.1"/>
    <property type="molecule type" value="Genomic_DNA"/>
</dbReference>
<feature type="region of interest" description="Disordered" evidence="4">
    <location>
        <begin position="214"/>
        <end position="247"/>
    </location>
</feature>
<dbReference type="PANTHER" id="PTHR30461">
    <property type="entry name" value="DNA-INVERTASE FROM LAMBDOID PROPHAGE"/>
    <property type="match status" value="1"/>
</dbReference>
<dbReference type="RefSeq" id="WP_344684674.1">
    <property type="nucleotide sequence ID" value="NZ_BAAAUX010000024.1"/>
</dbReference>
<name>A0ABN3VKG7_9PSEU</name>
<evidence type="ECO:0000256" key="1">
    <source>
        <dbReference type="ARBA" id="ARBA00023125"/>
    </source>
</evidence>
<dbReference type="InterPro" id="IPR038109">
    <property type="entry name" value="DNA_bind_recomb_sf"/>
</dbReference>
<dbReference type="SUPFAM" id="SSF53041">
    <property type="entry name" value="Resolvase-like"/>
    <property type="match status" value="1"/>
</dbReference>
<evidence type="ECO:0000313" key="8">
    <source>
        <dbReference type="Proteomes" id="UP001500979"/>
    </source>
</evidence>
<dbReference type="Proteomes" id="UP001500979">
    <property type="component" value="Unassembled WGS sequence"/>
</dbReference>
<accession>A0ABN3VKG7</accession>
<feature type="coiled-coil region" evidence="3">
    <location>
        <begin position="392"/>
        <end position="445"/>
    </location>
</feature>
<sequence>MTSTKVEQRALIAGRISVLTEVTTSPDSQRTRGEAEAARQGMTVVGYAEDPDVSASKNGPWDRPELGAWLREPESFDALIFRSVDRVARDIHDFVALLKWAEDHGKKLVCLDPNIDFSTPLGRAFGVLLAVFAEMEAQAISSRVSGAREYMRRIARWGAGRLPYGYRKCKHPSGQGYALEPDPETAPIVREAVERATDGQSILSICRDFNKRNIPGPQATIRQRRAAETGTEQQRRAPKRQESGKWHPRTLTIILRSDSLRSYVLHEGQPVRGDDGLPLRYGEPLVSDQEFRALQAALDKNQLPERKRRSGTAPLLGVMFCGLCDGRLYRNTSDGARSRGRHVSYRCTSRYRGLADCEGCSVTEVDAEEYVSRKFLELVGDRKMTIAIEDPGEDHQGEIKELEETLSELERDRYEGGLFRGEQGRARYREQYAKIEKRLEALRALPSRSPGVRYEETDITYAEEWNSSDWPARRKILMERGVKVSVLGRPGDGLLLDDRLSFDAPGFTDDVLAAQGHDETNPAAYW</sequence>
<evidence type="ECO:0000313" key="7">
    <source>
        <dbReference type="EMBL" id="GAA2813017.1"/>
    </source>
</evidence>
<dbReference type="PANTHER" id="PTHR30461:SF2">
    <property type="entry name" value="SERINE RECOMBINASE PINE-RELATED"/>
    <property type="match status" value="1"/>
</dbReference>
<dbReference type="CDD" id="cd00338">
    <property type="entry name" value="Ser_Recombinase"/>
    <property type="match status" value="1"/>
</dbReference>
<dbReference type="Pfam" id="PF00239">
    <property type="entry name" value="Resolvase"/>
    <property type="match status" value="1"/>
</dbReference>
<dbReference type="PROSITE" id="PS51737">
    <property type="entry name" value="RECOMBINASE_DNA_BIND"/>
    <property type="match status" value="1"/>
</dbReference>
<evidence type="ECO:0000256" key="4">
    <source>
        <dbReference type="SAM" id="MobiDB-lite"/>
    </source>
</evidence>
<evidence type="ECO:0000259" key="5">
    <source>
        <dbReference type="PROSITE" id="PS51736"/>
    </source>
</evidence>
<dbReference type="InterPro" id="IPR006119">
    <property type="entry name" value="Resolv_N"/>
</dbReference>
<reference evidence="7 8" key="1">
    <citation type="journal article" date="2019" name="Int. J. Syst. Evol. Microbiol.">
        <title>The Global Catalogue of Microorganisms (GCM) 10K type strain sequencing project: providing services to taxonomists for standard genome sequencing and annotation.</title>
        <authorList>
            <consortium name="The Broad Institute Genomics Platform"/>
            <consortium name="The Broad Institute Genome Sequencing Center for Infectious Disease"/>
            <person name="Wu L."/>
            <person name="Ma J."/>
        </authorList>
    </citation>
    <scope>NUCLEOTIDE SEQUENCE [LARGE SCALE GENOMIC DNA]</scope>
    <source>
        <strain evidence="7 8">JCM 9383</strain>
    </source>
</reference>
<evidence type="ECO:0000259" key="6">
    <source>
        <dbReference type="PROSITE" id="PS51737"/>
    </source>
</evidence>
<feature type="compositionally biased region" description="Basic and acidic residues" evidence="4">
    <location>
        <begin position="233"/>
        <end position="245"/>
    </location>
</feature>
<feature type="domain" description="Resolvase/invertase-type recombinase catalytic" evidence="5">
    <location>
        <begin position="9"/>
        <end position="155"/>
    </location>
</feature>
<dbReference type="InterPro" id="IPR011109">
    <property type="entry name" value="DNA_bind_recombinase_dom"/>
</dbReference>
<evidence type="ECO:0000256" key="3">
    <source>
        <dbReference type="SAM" id="Coils"/>
    </source>
</evidence>
<feature type="domain" description="Recombinase" evidence="6">
    <location>
        <begin position="163"/>
        <end position="304"/>
    </location>
</feature>
<dbReference type="PROSITE" id="PS51736">
    <property type="entry name" value="RECOMBINASES_3"/>
    <property type="match status" value="1"/>
</dbReference>
<evidence type="ECO:0000256" key="2">
    <source>
        <dbReference type="ARBA" id="ARBA00023172"/>
    </source>
</evidence>
<dbReference type="Pfam" id="PF07508">
    <property type="entry name" value="Recombinase"/>
    <property type="match status" value="1"/>
</dbReference>
<dbReference type="InterPro" id="IPR036162">
    <property type="entry name" value="Resolvase-like_N_sf"/>
</dbReference>
<dbReference type="Gene3D" id="3.90.1750.20">
    <property type="entry name" value="Putative Large Serine Recombinase, Chain B, Domain 2"/>
    <property type="match status" value="1"/>
</dbReference>
<proteinExistence type="predicted"/>
<gene>
    <name evidence="7" type="ORF">GCM10010470_55560</name>
</gene>
<keyword evidence="2" id="KW-0233">DNA recombination</keyword>